<dbReference type="GO" id="GO:0005634">
    <property type="term" value="C:nucleus"/>
    <property type="evidence" value="ECO:0007669"/>
    <property type="project" value="TreeGrafter"/>
</dbReference>
<gene>
    <name evidence="6" type="ORF">FA10DRAFT_223992</name>
</gene>
<dbReference type="GeneID" id="37040510"/>
<proteinExistence type="inferred from homology"/>
<sequence length="229" mass="26807">GQISAIPGAGVRDHDIQKLRPSTWLNDEVINFYMRLIQLRSDLAVTRRKEQSKKWRAFWDVHIFNSYFWQKFSSQGYAGVSKWTRRVDIFKKDLVLIPINMNDTHWICAAINLRRRRFELYDSMATSHATGSTFFRKLRQYLAAEYCDKKGKSSADDLFLDDSWTDHFSEESPQQANGSDCGVFATMTLEQLSRRDPTTGDAGEDEDEEWNFSQGNMLYLRRRMVYEIA</sequence>
<dbReference type="PANTHER" id="PTHR12606:SF141">
    <property type="entry name" value="GH15225P-RELATED"/>
    <property type="match status" value="1"/>
</dbReference>
<dbReference type="Proteomes" id="UP000245768">
    <property type="component" value="Unassembled WGS sequence"/>
</dbReference>
<organism evidence="6 7">
    <name type="scientific">Acaromyces ingoldii</name>
    <dbReference type="NCBI Taxonomy" id="215250"/>
    <lineage>
        <taxon>Eukaryota</taxon>
        <taxon>Fungi</taxon>
        <taxon>Dikarya</taxon>
        <taxon>Basidiomycota</taxon>
        <taxon>Ustilaginomycotina</taxon>
        <taxon>Exobasidiomycetes</taxon>
        <taxon>Exobasidiales</taxon>
        <taxon>Cryptobasidiaceae</taxon>
        <taxon>Acaromyces</taxon>
    </lineage>
</organism>
<dbReference type="SUPFAM" id="SSF54001">
    <property type="entry name" value="Cysteine proteinases"/>
    <property type="match status" value="1"/>
</dbReference>
<dbReference type="GO" id="GO:0006508">
    <property type="term" value="P:proteolysis"/>
    <property type="evidence" value="ECO:0007669"/>
    <property type="project" value="UniProtKB-KW"/>
</dbReference>
<dbReference type="GO" id="GO:0016929">
    <property type="term" value="F:deSUMOylase activity"/>
    <property type="evidence" value="ECO:0007669"/>
    <property type="project" value="TreeGrafter"/>
</dbReference>
<evidence type="ECO:0000256" key="3">
    <source>
        <dbReference type="ARBA" id="ARBA00022801"/>
    </source>
</evidence>
<keyword evidence="4" id="KW-0788">Thiol protease</keyword>
<feature type="domain" description="Ubiquitin-like protease family profile" evidence="5">
    <location>
        <begin position="9"/>
        <end position="192"/>
    </location>
</feature>
<comment type="similarity">
    <text evidence="1">Belongs to the peptidase C48 family.</text>
</comment>
<evidence type="ECO:0000313" key="6">
    <source>
        <dbReference type="EMBL" id="PWN90968.1"/>
    </source>
</evidence>
<dbReference type="GO" id="GO:0016926">
    <property type="term" value="P:protein desumoylation"/>
    <property type="evidence" value="ECO:0007669"/>
    <property type="project" value="TreeGrafter"/>
</dbReference>
<name>A0A316YQM3_9BASI</name>
<dbReference type="InterPro" id="IPR038765">
    <property type="entry name" value="Papain-like_cys_pep_sf"/>
</dbReference>
<dbReference type="EMBL" id="KZ819636">
    <property type="protein sequence ID" value="PWN90968.1"/>
    <property type="molecule type" value="Genomic_DNA"/>
</dbReference>
<reference evidence="6 7" key="1">
    <citation type="journal article" date="2018" name="Mol. Biol. Evol.">
        <title>Broad Genomic Sampling Reveals a Smut Pathogenic Ancestry of the Fungal Clade Ustilaginomycotina.</title>
        <authorList>
            <person name="Kijpornyongpan T."/>
            <person name="Mondo S.J."/>
            <person name="Barry K."/>
            <person name="Sandor L."/>
            <person name="Lee J."/>
            <person name="Lipzen A."/>
            <person name="Pangilinan J."/>
            <person name="LaButti K."/>
            <person name="Hainaut M."/>
            <person name="Henrissat B."/>
            <person name="Grigoriev I.V."/>
            <person name="Spatafora J.W."/>
            <person name="Aime M.C."/>
        </authorList>
    </citation>
    <scope>NUCLEOTIDE SEQUENCE [LARGE SCALE GENOMIC DNA]</scope>
    <source>
        <strain evidence="6 7">MCA 4198</strain>
    </source>
</reference>
<dbReference type="InParanoid" id="A0A316YQM3"/>
<dbReference type="AlphaFoldDB" id="A0A316YQM3"/>
<dbReference type="OrthoDB" id="1939479at2759"/>
<keyword evidence="2" id="KW-0645">Protease</keyword>
<dbReference type="PROSITE" id="PS50600">
    <property type="entry name" value="ULP_PROTEASE"/>
    <property type="match status" value="1"/>
</dbReference>
<dbReference type="Gene3D" id="3.40.395.10">
    <property type="entry name" value="Adenoviral Proteinase, Chain A"/>
    <property type="match status" value="1"/>
</dbReference>
<feature type="non-terminal residue" evidence="6">
    <location>
        <position position="229"/>
    </location>
</feature>
<dbReference type="RefSeq" id="XP_025378166.1">
    <property type="nucleotide sequence ID" value="XM_025518594.1"/>
</dbReference>
<evidence type="ECO:0000259" key="5">
    <source>
        <dbReference type="PROSITE" id="PS50600"/>
    </source>
</evidence>
<dbReference type="PANTHER" id="PTHR12606">
    <property type="entry name" value="SENTRIN/SUMO-SPECIFIC PROTEASE"/>
    <property type="match status" value="1"/>
</dbReference>
<evidence type="ECO:0000256" key="4">
    <source>
        <dbReference type="ARBA" id="ARBA00022807"/>
    </source>
</evidence>
<feature type="non-terminal residue" evidence="6">
    <location>
        <position position="1"/>
    </location>
</feature>
<keyword evidence="7" id="KW-1185">Reference proteome</keyword>
<dbReference type="InterPro" id="IPR003653">
    <property type="entry name" value="Peptidase_C48_C"/>
</dbReference>
<protein>
    <submittedName>
        <fullName evidence="6">Cysteine proteinase</fullName>
    </submittedName>
</protein>
<evidence type="ECO:0000256" key="2">
    <source>
        <dbReference type="ARBA" id="ARBA00022670"/>
    </source>
</evidence>
<evidence type="ECO:0000313" key="7">
    <source>
        <dbReference type="Proteomes" id="UP000245768"/>
    </source>
</evidence>
<dbReference type="STRING" id="215250.A0A316YQM3"/>
<accession>A0A316YQM3</accession>
<dbReference type="Pfam" id="PF02902">
    <property type="entry name" value="Peptidase_C48"/>
    <property type="match status" value="1"/>
</dbReference>
<keyword evidence="3" id="KW-0378">Hydrolase</keyword>
<evidence type="ECO:0000256" key="1">
    <source>
        <dbReference type="ARBA" id="ARBA00005234"/>
    </source>
</evidence>